<feature type="domain" description="DUF397" evidence="2">
    <location>
        <begin position="10"/>
        <end position="71"/>
    </location>
</feature>
<name>A0A0B8N8P6_9NOCA</name>
<evidence type="ECO:0000256" key="1">
    <source>
        <dbReference type="SAM" id="MobiDB-lite"/>
    </source>
</evidence>
<proteinExistence type="predicted"/>
<evidence type="ECO:0000313" key="4">
    <source>
        <dbReference type="Proteomes" id="UP000037179"/>
    </source>
</evidence>
<protein>
    <recommendedName>
        <fullName evidence="2">DUF397 domain-containing protein</fullName>
    </recommendedName>
</protein>
<accession>A0A0B8N8P6</accession>
<gene>
    <name evidence="3" type="ORF">NSK11_contig00076-0005</name>
</gene>
<dbReference type="Pfam" id="PF04149">
    <property type="entry name" value="DUF397"/>
    <property type="match status" value="1"/>
</dbReference>
<reference evidence="4" key="1">
    <citation type="submission" date="2015-07" db="EMBL/GenBank/DDBJ databases">
        <title>Nocardia seriolae U-1 whole genome shotgun sequence.</title>
        <authorList>
            <person name="Imajoh M."/>
            <person name="Fukumoto Y."/>
            <person name="Sukeda M."/>
            <person name="Yamane J."/>
            <person name="Yamasaki K."/>
            <person name="Shimizu M."/>
            <person name="Ohnishi K."/>
            <person name="Oshima S."/>
        </authorList>
    </citation>
    <scope>NUCLEOTIDE SEQUENCE [LARGE SCALE GENOMIC DNA]</scope>
    <source>
        <strain evidence="4">U-1</strain>
    </source>
</reference>
<comment type="caution">
    <text evidence="3">The sequence shown here is derived from an EMBL/GenBank/DDBJ whole genome shotgun (WGS) entry which is preliminary data.</text>
</comment>
<dbReference type="InterPro" id="IPR007278">
    <property type="entry name" value="DUF397"/>
</dbReference>
<dbReference type="OrthoDB" id="4570646at2"/>
<dbReference type="EMBL" id="BBYQ01000076">
    <property type="protein sequence ID" value="GAP30249.1"/>
    <property type="molecule type" value="Genomic_DNA"/>
</dbReference>
<reference evidence="3 4" key="2">
    <citation type="journal article" date="2016" name="Genome Announc.">
        <title>Draft Genome Sequence of Erythromycin- and Oxytetracycline-Sensitive Nocardia seriolae Strain U-1 (NBRC 110359).</title>
        <authorList>
            <person name="Imajoh M."/>
            <person name="Sukeda M."/>
            <person name="Shimizu M."/>
            <person name="Yamane J."/>
            <person name="Ohnishi K."/>
            <person name="Oshima S."/>
        </authorList>
    </citation>
    <scope>NUCLEOTIDE SEQUENCE [LARGE SCALE GENOMIC DNA]</scope>
    <source>
        <strain evidence="3 4">U-1</strain>
    </source>
</reference>
<evidence type="ECO:0000259" key="2">
    <source>
        <dbReference type="Pfam" id="PF04149"/>
    </source>
</evidence>
<dbReference type="Proteomes" id="UP000037179">
    <property type="component" value="Unassembled WGS sequence"/>
</dbReference>
<organism evidence="3 4">
    <name type="scientific">Nocardia seriolae</name>
    <dbReference type="NCBI Taxonomy" id="37332"/>
    <lineage>
        <taxon>Bacteria</taxon>
        <taxon>Bacillati</taxon>
        <taxon>Actinomycetota</taxon>
        <taxon>Actinomycetes</taxon>
        <taxon>Mycobacteriales</taxon>
        <taxon>Nocardiaceae</taxon>
        <taxon>Nocardia</taxon>
    </lineage>
</organism>
<feature type="region of interest" description="Disordered" evidence="1">
    <location>
        <begin position="1"/>
        <end position="21"/>
    </location>
</feature>
<evidence type="ECO:0000313" key="3">
    <source>
        <dbReference type="EMBL" id="GAP30249.1"/>
    </source>
</evidence>
<keyword evidence="4" id="KW-1185">Reference proteome</keyword>
<dbReference type="AlphaFoldDB" id="A0A0B8N8P6"/>
<sequence length="79" mass="8389">MLGVMKYESEWRKSSRSGDGGGGNCVEVLLADEAVLIRDSKYLRDSANDPAAQPIIGVSGVEWDVFLAGVRAGVFDSGL</sequence>